<feature type="domain" description="MGS-like" evidence="2">
    <location>
        <begin position="183"/>
        <end position="328"/>
    </location>
</feature>
<name>B4SH52_PELPB</name>
<dbReference type="eggNOG" id="COG1803">
    <property type="taxonomic scope" value="Bacteria"/>
</dbReference>
<dbReference type="PROSITE" id="PS51855">
    <property type="entry name" value="MGS"/>
    <property type="match status" value="1"/>
</dbReference>
<protein>
    <submittedName>
        <fullName evidence="3">Methylglyoxal synthase-like protein</fullName>
    </submittedName>
</protein>
<evidence type="ECO:0000313" key="3">
    <source>
        <dbReference type="EMBL" id="ACF43519.1"/>
    </source>
</evidence>
<dbReference type="NCBIfam" id="NF003559">
    <property type="entry name" value="PRK05234.1"/>
    <property type="match status" value="1"/>
</dbReference>
<evidence type="ECO:0000313" key="4">
    <source>
        <dbReference type="Proteomes" id="UP000002724"/>
    </source>
</evidence>
<dbReference type="GO" id="GO:0005829">
    <property type="term" value="C:cytosol"/>
    <property type="evidence" value="ECO:0007669"/>
    <property type="project" value="TreeGrafter"/>
</dbReference>
<dbReference type="EMBL" id="CP001110">
    <property type="protein sequence ID" value="ACF43519.1"/>
    <property type="molecule type" value="Genomic_DNA"/>
</dbReference>
<sequence length="328" mass="37514">MTVINQIYNLELNQDSERLDNFPFHFVFTGGTYDRLFYGDKKLNLAPLNQIVVNWLLNSCGLTRLKKTNEGGVIILSDLICQRKLSIVWPFFAPNANHWQRNENLALTRLCDQWHAKRLMNIGSVLAWYHTEFELDKNRNYQAVPLQLDIETIPDNIVHVPLDTPSQISNELLCRQTIPSPLVEQPKRFEEMTIALIAHDDMKPRMVEFAVDHEYELGQFCAILATGTTGREVAAATNRTIGNKMIRYHSGPKGGDIEIATAILYGHCDVVIFFVDPLSPHPHIDDIRVVVQACMVSDRVVMITNEMHAREFMTRAVRGKQQLKLYAI</sequence>
<dbReference type="KEGG" id="pph:Ppha_1252"/>
<dbReference type="HOGENOM" id="CLU_846904_0_0_10"/>
<dbReference type="SUPFAM" id="SSF52335">
    <property type="entry name" value="Methylglyoxal synthase-like"/>
    <property type="match status" value="2"/>
</dbReference>
<keyword evidence="4" id="KW-1185">Reference proteome</keyword>
<dbReference type="GO" id="GO:0019242">
    <property type="term" value="P:methylglyoxal biosynthetic process"/>
    <property type="evidence" value="ECO:0007669"/>
    <property type="project" value="InterPro"/>
</dbReference>
<proteinExistence type="inferred from homology"/>
<evidence type="ECO:0000256" key="1">
    <source>
        <dbReference type="ARBA" id="ARBA00006287"/>
    </source>
</evidence>
<dbReference type="Pfam" id="PF02142">
    <property type="entry name" value="MGS"/>
    <property type="match status" value="1"/>
</dbReference>
<reference evidence="3 4" key="1">
    <citation type="submission" date="2008-06" db="EMBL/GenBank/DDBJ databases">
        <title>Complete sequence of Pelodictyon phaeoclathratiforme BU-1.</title>
        <authorList>
            <consortium name="US DOE Joint Genome Institute"/>
            <person name="Lucas S."/>
            <person name="Copeland A."/>
            <person name="Lapidus A."/>
            <person name="Glavina del Rio T."/>
            <person name="Dalin E."/>
            <person name="Tice H."/>
            <person name="Bruce D."/>
            <person name="Goodwin L."/>
            <person name="Pitluck S."/>
            <person name="Schmutz J."/>
            <person name="Larimer F."/>
            <person name="Land M."/>
            <person name="Hauser L."/>
            <person name="Kyrpides N."/>
            <person name="Mikhailova N."/>
            <person name="Liu Z."/>
            <person name="Li T."/>
            <person name="Zhao F."/>
            <person name="Overmann J."/>
            <person name="Bryant D.A."/>
            <person name="Richardson P."/>
        </authorList>
    </citation>
    <scope>NUCLEOTIDE SEQUENCE [LARGE SCALE GENOMIC DNA]</scope>
    <source>
        <strain evidence="4">DSM 5477 / BU-1</strain>
    </source>
</reference>
<dbReference type="AlphaFoldDB" id="B4SH52"/>
<dbReference type="InterPro" id="IPR036914">
    <property type="entry name" value="MGS-like_dom_sf"/>
</dbReference>
<dbReference type="PANTHER" id="PTHR30492:SF0">
    <property type="entry name" value="METHYLGLYOXAL SYNTHASE"/>
    <property type="match status" value="1"/>
</dbReference>
<dbReference type="Proteomes" id="UP000002724">
    <property type="component" value="Chromosome"/>
</dbReference>
<dbReference type="InterPro" id="IPR011607">
    <property type="entry name" value="MGS-like_dom"/>
</dbReference>
<dbReference type="Gene3D" id="3.40.50.1380">
    <property type="entry name" value="Methylglyoxal synthase-like domain"/>
    <property type="match status" value="2"/>
</dbReference>
<dbReference type="GO" id="GO:0008929">
    <property type="term" value="F:methylglyoxal synthase activity"/>
    <property type="evidence" value="ECO:0007669"/>
    <property type="project" value="InterPro"/>
</dbReference>
<organism evidence="3 4">
    <name type="scientific">Pelodictyon phaeoclathratiforme (strain DSM 5477 / BU-1)</name>
    <dbReference type="NCBI Taxonomy" id="324925"/>
    <lineage>
        <taxon>Bacteria</taxon>
        <taxon>Pseudomonadati</taxon>
        <taxon>Chlorobiota</taxon>
        <taxon>Chlorobiia</taxon>
        <taxon>Chlorobiales</taxon>
        <taxon>Chlorobiaceae</taxon>
        <taxon>Chlorobium/Pelodictyon group</taxon>
        <taxon>Pelodictyon</taxon>
    </lineage>
</organism>
<dbReference type="PANTHER" id="PTHR30492">
    <property type="entry name" value="METHYLGLYOXAL SYNTHASE"/>
    <property type="match status" value="1"/>
</dbReference>
<dbReference type="STRING" id="324925.Ppha_1252"/>
<gene>
    <name evidence="3" type="ordered locus">Ppha_1252</name>
</gene>
<evidence type="ECO:0000259" key="2">
    <source>
        <dbReference type="PROSITE" id="PS51855"/>
    </source>
</evidence>
<dbReference type="InterPro" id="IPR004363">
    <property type="entry name" value="Methylgl_synth"/>
</dbReference>
<accession>B4SH52</accession>
<comment type="similarity">
    <text evidence="1">Belongs to the methylglyoxal synthase family.</text>
</comment>